<evidence type="ECO:0000313" key="2">
    <source>
        <dbReference type="Proteomes" id="UP001597561"/>
    </source>
</evidence>
<evidence type="ECO:0008006" key="3">
    <source>
        <dbReference type="Google" id="ProtNLM"/>
    </source>
</evidence>
<dbReference type="Proteomes" id="UP001597561">
    <property type="component" value="Unassembled WGS sequence"/>
</dbReference>
<sequence>MFMKEAIITLFIGLVFFLTACAPEESAVANIEMKSQEELSAMTDSYTREDYRQVMSHIMQEAKSFEAGVVLEKWIIRTLAEEALYYEEDLSEEEVLEISRERLAEDLAWKNIASAKYGIIVGQDELDEYINNITNLYESPLQMAYADILGLTVEQLNHEFDEDVYEKNLMWEKLKPELEKAYETSDQNELVERFNKEVNNEINR</sequence>
<organism evidence="1 2">
    <name type="scientific">Jeotgalibacillus terrae</name>
    <dbReference type="NCBI Taxonomy" id="587735"/>
    <lineage>
        <taxon>Bacteria</taxon>
        <taxon>Bacillati</taxon>
        <taxon>Bacillota</taxon>
        <taxon>Bacilli</taxon>
        <taxon>Bacillales</taxon>
        <taxon>Caryophanaceae</taxon>
        <taxon>Jeotgalibacillus</taxon>
    </lineage>
</organism>
<accession>A0ABW5ZMJ3</accession>
<dbReference type="RefSeq" id="WP_204728219.1">
    <property type="nucleotide sequence ID" value="NZ_JAFBDK010000003.1"/>
</dbReference>
<reference evidence="2" key="1">
    <citation type="journal article" date="2019" name="Int. J. Syst. Evol. Microbiol.">
        <title>The Global Catalogue of Microorganisms (GCM) 10K type strain sequencing project: providing services to taxonomists for standard genome sequencing and annotation.</title>
        <authorList>
            <consortium name="The Broad Institute Genomics Platform"/>
            <consortium name="The Broad Institute Genome Sequencing Center for Infectious Disease"/>
            <person name="Wu L."/>
            <person name="Ma J."/>
        </authorList>
    </citation>
    <scope>NUCLEOTIDE SEQUENCE [LARGE SCALE GENOMIC DNA]</scope>
    <source>
        <strain evidence="2">KCTC 13528</strain>
    </source>
</reference>
<dbReference type="EMBL" id="JBHUPG010000031">
    <property type="protein sequence ID" value="MFD2913293.1"/>
    <property type="molecule type" value="Genomic_DNA"/>
</dbReference>
<keyword evidence="2" id="KW-1185">Reference proteome</keyword>
<protein>
    <recommendedName>
        <fullName evidence="3">Lipoprotein</fullName>
    </recommendedName>
</protein>
<dbReference type="PROSITE" id="PS51257">
    <property type="entry name" value="PROKAR_LIPOPROTEIN"/>
    <property type="match status" value="1"/>
</dbReference>
<gene>
    <name evidence="1" type="ORF">ACFS5P_15505</name>
</gene>
<evidence type="ECO:0000313" key="1">
    <source>
        <dbReference type="EMBL" id="MFD2913293.1"/>
    </source>
</evidence>
<proteinExistence type="predicted"/>
<name>A0ABW5ZMJ3_9BACL</name>
<comment type="caution">
    <text evidence="1">The sequence shown here is derived from an EMBL/GenBank/DDBJ whole genome shotgun (WGS) entry which is preliminary data.</text>
</comment>